<dbReference type="AlphaFoldDB" id="A0A6M3J9P1"/>
<dbReference type="SUPFAM" id="SSF63829">
    <property type="entry name" value="Calcium-dependent phosphotriesterase"/>
    <property type="match status" value="1"/>
</dbReference>
<organism evidence="1">
    <name type="scientific">viral metagenome</name>
    <dbReference type="NCBI Taxonomy" id="1070528"/>
    <lineage>
        <taxon>unclassified sequences</taxon>
        <taxon>metagenomes</taxon>
        <taxon>organismal metagenomes</taxon>
    </lineage>
</organism>
<dbReference type="EMBL" id="MT141548">
    <property type="protein sequence ID" value="QJA66038.1"/>
    <property type="molecule type" value="Genomic_DNA"/>
</dbReference>
<dbReference type="PROSITE" id="PS00018">
    <property type="entry name" value="EF_HAND_1"/>
    <property type="match status" value="1"/>
</dbReference>
<evidence type="ECO:0000313" key="1">
    <source>
        <dbReference type="EMBL" id="QJA66038.1"/>
    </source>
</evidence>
<gene>
    <name evidence="1" type="ORF">MM415B00367_0015</name>
</gene>
<protein>
    <submittedName>
        <fullName evidence="1">Putative von Willebrand domain containing protein</fullName>
    </submittedName>
</protein>
<sequence length="567" mass="60758">MLANVPDTRSAIAGAIAIGAGTNQQIIGRPGWRYEFRSPILSEGANIAKPQGVLFLDSDTVLFSVHMNDTESRVFKVRLSDAAVLGQFSFGTTTHRHVAAFARRSNGEVWAGDYDSLSLLRLDLDTSFATGEAEITHTYSASSLPGLSAIEFATIGGTEYLLSGQYSTTETNSFLKLIQATDLSGSDYVTGDEFRNWNIGRRVQGLAMRSGKLLVARNALWANTTTLSGYIQEFDIDGMVTGLANNASVNSTTNPQYLLNQWDGPSTYVEDLAVHPVSKDVFTSTEGLYGVADFDGFLALWSSNLSPSGVRNDYTLEYFGSNLSVKMNRQLWGLLPWTLTAPAGVLVVGGPPVVAPGFGMGYTWAQVSNLLVQNNSVSSEVADTLFSGGYETGELDVLTLTLTNPGAESGDTTGWTVESGGMTVRQASPLPYAGAYYFTGGSFVQSVSRQRLDLVAQGALIADLDAGTMWAKIRWKQSAYSNQDPGAMGLRMLTAAAATISTHYGPIAWTQGGGGAAGPWFWLPRSFPVDIPSGTRNLDALYNAGGRTSGTANDFYVDDIDIKLYSK</sequence>
<proteinExistence type="predicted"/>
<name>A0A6M3J9P1_9ZZZZ</name>
<dbReference type="InterPro" id="IPR018247">
    <property type="entry name" value="EF_Hand_1_Ca_BS"/>
</dbReference>
<reference evidence="1" key="1">
    <citation type="submission" date="2020-03" db="EMBL/GenBank/DDBJ databases">
        <title>The deep terrestrial virosphere.</title>
        <authorList>
            <person name="Holmfeldt K."/>
            <person name="Nilsson E."/>
            <person name="Simone D."/>
            <person name="Lopez-Fernandez M."/>
            <person name="Wu X."/>
            <person name="de Brujin I."/>
            <person name="Lundin D."/>
            <person name="Andersson A."/>
            <person name="Bertilsson S."/>
            <person name="Dopson M."/>
        </authorList>
    </citation>
    <scope>NUCLEOTIDE SEQUENCE</scope>
    <source>
        <strain evidence="1">MM415B00367</strain>
    </source>
</reference>
<accession>A0A6M3J9P1</accession>